<dbReference type="Gene3D" id="3.30.70.270">
    <property type="match status" value="1"/>
</dbReference>
<proteinExistence type="predicted"/>
<dbReference type="EMBL" id="BAAAYN010000075">
    <property type="protein sequence ID" value="GAA3398027.1"/>
    <property type="molecule type" value="Genomic_DNA"/>
</dbReference>
<feature type="transmembrane region" description="Helical" evidence="1">
    <location>
        <begin position="39"/>
        <end position="61"/>
    </location>
</feature>
<sequence length="480" mass="50885">MEKVDVLWATVYLLVQLAGGLAVLVGVRRHRPSAHVAWVLLGAGHLALFCGNVPTYLAPLVGMEKPPYPSPLTLIYVAQYPLTALGLLLLVRRRTPSWDIAGLIDAAIVTVSASLLSWIYLIDPLMSGAELGLAERTAAVAFPLGDLLLLALGARLMLGAGLRPPALRVLAAYLVLFTMADTGLSVATLSGRPALGWAWAEVLVTCASVALGVAGLHPSMRQVEERSPTAGPDAGRRRLLLLTIASLLAPATLLVQYHRDAPLYVPLVCATCGVLYLLVLARMVGLVAAQREVAITDGLTGLHTRRYFEHSLAVEAERALRGAGVAVLLLDIDHFKSVNDTYGHHGGDRVLCEVARRLQATLRDGELIARYGGEEFAVLVPNTVPPIAREVAERVRSALSDTPMPVSPTRSAPVTVSIGVATMPEDADSGDELVRLADRLLYASKEAGRNRVTSTVNLHAAAPGSTPVVVAPPVPAAARQ</sequence>
<feature type="transmembrane region" description="Helical" evidence="1">
    <location>
        <begin position="197"/>
        <end position="218"/>
    </location>
</feature>
<keyword evidence="4" id="KW-1185">Reference proteome</keyword>
<comment type="caution">
    <text evidence="3">The sequence shown here is derived from an EMBL/GenBank/DDBJ whole genome shotgun (WGS) entry which is preliminary data.</text>
</comment>
<dbReference type="PROSITE" id="PS50887">
    <property type="entry name" value="GGDEF"/>
    <property type="match status" value="1"/>
</dbReference>
<feature type="transmembrane region" description="Helical" evidence="1">
    <location>
        <begin position="263"/>
        <end position="281"/>
    </location>
</feature>
<organism evidence="3 4">
    <name type="scientific">Cryptosporangium minutisporangium</name>
    <dbReference type="NCBI Taxonomy" id="113569"/>
    <lineage>
        <taxon>Bacteria</taxon>
        <taxon>Bacillati</taxon>
        <taxon>Actinomycetota</taxon>
        <taxon>Actinomycetes</taxon>
        <taxon>Cryptosporangiales</taxon>
        <taxon>Cryptosporangiaceae</taxon>
        <taxon>Cryptosporangium</taxon>
    </lineage>
</organism>
<dbReference type="SMART" id="SM00267">
    <property type="entry name" value="GGDEF"/>
    <property type="match status" value="1"/>
</dbReference>
<dbReference type="InterPro" id="IPR029787">
    <property type="entry name" value="Nucleotide_cyclase"/>
</dbReference>
<gene>
    <name evidence="3" type="ORF">GCM10020369_80220</name>
</gene>
<evidence type="ECO:0000313" key="3">
    <source>
        <dbReference type="EMBL" id="GAA3398027.1"/>
    </source>
</evidence>
<feature type="transmembrane region" description="Helical" evidence="1">
    <location>
        <begin position="73"/>
        <end position="91"/>
    </location>
</feature>
<keyword evidence="1" id="KW-0472">Membrane</keyword>
<dbReference type="InterPro" id="IPR050469">
    <property type="entry name" value="Diguanylate_Cyclase"/>
</dbReference>
<name>A0ABP6TCP6_9ACTN</name>
<protein>
    <recommendedName>
        <fullName evidence="2">GGDEF domain-containing protein</fullName>
    </recommendedName>
</protein>
<dbReference type="CDD" id="cd01949">
    <property type="entry name" value="GGDEF"/>
    <property type="match status" value="1"/>
</dbReference>
<accession>A0ABP6TCP6</accession>
<evidence type="ECO:0000256" key="1">
    <source>
        <dbReference type="SAM" id="Phobius"/>
    </source>
</evidence>
<dbReference type="Pfam" id="PF00990">
    <property type="entry name" value="GGDEF"/>
    <property type="match status" value="1"/>
</dbReference>
<evidence type="ECO:0000313" key="4">
    <source>
        <dbReference type="Proteomes" id="UP001501676"/>
    </source>
</evidence>
<evidence type="ECO:0000259" key="2">
    <source>
        <dbReference type="PROSITE" id="PS50887"/>
    </source>
</evidence>
<dbReference type="PANTHER" id="PTHR45138">
    <property type="entry name" value="REGULATORY COMPONENTS OF SENSORY TRANSDUCTION SYSTEM"/>
    <property type="match status" value="1"/>
</dbReference>
<dbReference type="Proteomes" id="UP001501676">
    <property type="component" value="Unassembled WGS sequence"/>
</dbReference>
<dbReference type="SUPFAM" id="SSF55073">
    <property type="entry name" value="Nucleotide cyclase"/>
    <property type="match status" value="1"/>
</dbReference>
<feature type="domain" description="GGDEF" evidence="2">
    <location>
        <begin position="323"/>
        <end position="457"/>
    </location>
</feature>
<feature type="transmembrane region" description="Helical" evidence="1">
    <location>
        <begin position="6"/>
        <end position="27"/>
    </location>
</feature>
<dbReference type="PANTHER" id="PTHR45138:SF9">
    <property type="entry name" value="DIGUANYLATE CYCLASE DGCM-RELATED"/>
    <property type="match status" value="1"/>
</dbReference>
<feature type="transmembrane region" description="Helical" evidence="1">
    <location>
        <begin position="170"/>
        <end position="191"/>
    </location>
</feature>
<dbReference type="InterPro" id="IPR043128">
    <property type="entry name" value="Rev_trsase/Diguanyl_cyclase"/>
</dbReference>
<keyword evidence="1" id="KW-1133">Transmembrane helix</keyword>
<reference evidence="4" key="1">
    <citation type="journal article" date="2019" name="Int. J. Syst. Evol. Microbiol.">
        <title>The Global Catalogue of Microorganisms (GCM) 10K type strain sequencing project: providing services to taxonomists for standard genome sequencing and annotation.</title>
        <authorList>
            <consortium name="The Broad Institute Genomics Platform"/>
            <consortium name="The Broad Institute Genome Sequencing Center for Infectious Disease"/>
            <person name="Wu L."/>
            <person name="Ma J."/>
        </authorList>
    </citation>
    <scope>NUCLEOTIDE SEQUENCE [LARGE SCALE GENOMIC DNA]</scope>
    <source>
        <strain evidence="4">JCM 9458</strain>
    </source>
</reference>
<feature type="transmembrane region" description="Helical" evidence="1">
    <location>
        <begin position="98"/>
        <end position="120"/>
    </location>
</feature>
<dbReference type="InterPro" id="IPR000160">
    <property type="entry name" value="GGDEF_dom"/>
</dbReference>
<feature type="transmembrane region" description="Helical" evidence="1">
    <location>
        <begin position="239"/>
        <end position="257"/>
    </location>
</feature>
<keyword evidence="1" id="KW-0812">Transmembrane</keyword>
<dbReference type="NCBIfam" id="TIGR00254">
    <property type="entry name" value="GGDEF"/>
    <property type="match status" value="1"/>
</dbReference>
<feature type="transmembrane region" description="Helical" evidence="1">
    <location>
        <begin position="140"/>
        <end position="158"/>
    </location>
</feature>